<evidence type="ECO:0008006" key="4">
    <source>
        <dbReference type="Google" id="ProtNLM"/>
    </source>
</evidence>
<dbReference type="EMBL" id="JALLPB020000077">
    <property type="protein sequence ID" value="KAL3821997.1"/>
    <property type="molecule type" value="Genomic_DNA"/>
</dbReference>
<protein>
    <recommendedName>
        <fullName evidence="4">SRCR domain-containing protein</fullName>
    </recommendedName>
</protein>
<proteinExistence type="predicted"/>
<keyword evidence="3" id="KW-1185">Reference proteome</keyword>
<dbReference type="Proteomes" id="UP001530377">
    <property type="component" value="Unassembled WGS sequence"/>
</dbReference>
<dbReference type="AlphaFoldDB" id="A0ABD3SC12"/>
<feature type="region of interest" description="Disordered" evidence="1">
    <location>
        <begin position="575"/>
        <end position="659"/>
    </location>
</feature>
<organism evidence="2 3">
    <name type="scientific">Cyclostephanos tholiformis</name>
    <dbReference type="NCBI Taxonomy" id="382380"/>
    <lineage>
        <taxon>Eukaryota</taxon>
        <taxon>Sar</taxon>
        <taxon>Stramenopiles</taxon>
        <taxon>Ochrophyta</taxon>
        <taxon>Bacillariophyta</taxon>
        <taxon>Coscinodiscophyceae</taxon>
        <taxon>Thalassiosirophycidae</taxon>
        <taxon>Stephanodiscales</taxon>
        <taxon>Stephanodiscaceae</taxon>
        <taxon>Cyclostephanos</taxon>
    </lineage>
</organism>
<evidence type="ECO:0000256" key="1">
    <source>
        <dbReference type="SAM" id="MobiDB-lite"/>
    </source>
</evidence>
<gene>
    <name evidence="2" type="ORF">ACHAXA_002983</name>
</gene>
<sequence>MDAPFHSPTLLRGRCARNYCIFASWGTSAHVPTPFTSPILYVNKYVDCHDGIIEHTQMMHNFADPMDVLSTPMNVDQTYMNVGWGGVRTSSLPYALEAGNYSNSDNVTTRTKLKYENVNDVDYLDLCKFGEVQMGRAAILDLKRLGGYTTFVDGRLLVNQTLPAISLPCRKPIGSGGNCTSNPSTCMVGSCDRADVLNRGYVRMKLRVKARTHPQCVSYEEKWNDLVMLKCQFHDVGFGHTFPTPESLIPSCAPWAEAGLFNRVTGTGVNIAYLRHWSYLPKDGLMHFAVYSTNKTEAVSIVNSIFDNTRRGNDLAVDILPVRRVLPRGSIRTRPMKLPLDEVPSDYDPSSLYTFTFVYGDGSSVPDDGDARRRVGSTQVGTKTRDFTVFTVNWFGTSIRLSPGSTYVNRGYYFISDLGSVDSTAGALLDKVHAARIDPEDWSPRTVDIYRDGTKFVALAASSSGGTSTNCSSPSAALVCSGTSTPSPGHVPFFYVTCGESRTYLGPDPYHFAPPFGSRFPGHGNITNIVRSYVCDGEDLSVRPTWKLMGFYNSTDADCASLRTATYDGGICPANNTASASSSPTATPTEEKLDPTNAASPSPTATPTRREKLSKAKSSKSPSRKSKRRKSNLDPTRRPSNGPRMRSRKHKTANRPIRE</sequence>
<feature type="compositionally biased region" description="Low complexity" evidence="1">
    <location>
        <begin position="575"/>
        <end position="588"/>
    </location>
</feature>
<feature type="compositionally biased region" description="Polar residues" evidence="1">
    <location>
        <begin position="597"/>
        <end position="607"/>
    </location>
</feature>
<reference evidence="2 3" key="1">
    <citation type="submission" date="2024-10" db="EMBL/GenBank/DDBJ databases">
        <title>Updated reference genomes for cyclostephanoid diatoms.</title>
        <authorList>
            <person name="Roberts W.R."/>
            <person name="Alverson A.J."/>
        </authorList>
    </citation>
    <scope>NUCLEOTIDE SEQUENCE [LARGE SCALE GENOMIC DNA]</scope>
    <source>
        <strain evidence="2 3">AJA228-03</strain>
    </source>
</reference>
<name>A0ABD3SC12_9STRA</name>
<accession>A0ABD3SC12</accession>
<feature type="compositionally biased region" description="Basic residues" evidence="1">
    <location>
        <begin position="615"/>
        <end position="630"/>
    </location>
</feature>
<evidence type="ECO:0000313" key="3">
    <source>
        <dbReference type="Proteomes" id="UP001530377"/>
    </source>
</evidence>
<comment type="caution">
    <text evidence="2">The sequence shown here is derived from an EMBL/GenBank/DDBJ whole genome shotgun (WGS) entry which is preliminary data.</text>
</comment>
<evidence type="ECO:0000313" key="2">
    <source>
        <dbReference type="EMBL" id="KAL3821997.1"/>
    </source>
</evidence>